<keyword evidence="3" id="KW-1185">Reference proteome</keyword>
<gene>
    <name evidence="2" type="ORF">FDQ92_06510</name>
</gene>
<keyword evidence="1" id="KW-0472">Membrane</keyword>
<evidence type="ECO:0000313" key="3">
    <source>
        <dbReference type="Proteomes" id="UP000298602"/>
    </source>
</evidence>
<proteinExistence type="predicted"/>
<accession>A0A4P8L1W5</accession>
<protein>
    <submittedName>
        <fullName evidence="2">Uncharacterized protein</fullName>
    </submittedName>
</protein>
<dbReference type="Proteomes" id="UP000298602">
    <property type="component" value="Chromosome"/>
</dbReference>
<dbReference type="EMBL" id="CP040098">
    <property type="protein sequence ID" value="QCQ21858.1"/>
    <property type="molecule type" value="Genomic_DNA"/>
</dbReference>
<feature type="transmembrane region" description="Helical" evidence="1">
    <location>
        <begin position="32"/>
        <end position="57"/>
    </location>
</feature>
<keyword evidence="1" id="KW-0812">Transmembrane</keyword>
<reference evidence="2 3" key="1">
    <citation type="submission" date="2019-05" db="EMBL/GenBank/DDBJ databases">
        <title>The Complete Genome Sequence of the n-alkane-degrading Desulfoglaeba alkanexedens ALDC reveals multiple alkylsuccinate synthase gene clusters.</title>
        <authorList>
            <person name="Callaghan A.V."/>
            <person name="Davidova I.A."/>
            <person name="Duncan K.E."/>
            <person name="Morris B."/>
            <person name="McInerney M.J."/>
        </authorList>
    </citation>
    <scope>NUCLEOTIDE SEQUENCE [LARGE SCALE GENOMIC DNA]</scope>
    <source>
        <strain evidence="2 3">ALDC</strain>
    </source>
</reference>
<dbReference type="AlphaFoldDB" id="A0A4P8L1W5"/>
<name>A0A4P8L1W5_9BACT</name>
<dbReference type="RefSeq" id="WP_137423827.1">
    <property type="nucleotide sequence ID" value="NZ_CP040098.1"/>
</dbReference>
<evidence type="ECO:0000256" key="1">
    <source>
        <dbReference type="SAM" id="Phobius"/>
    </source>
</evidence>
<sequence length="68" mass="7542">MFGEIEFVCAALKRSVASMLPWDIPWYDPSHAVFFAALYGVLTVIGLGLAGAVVMTLKRLKEGENQRR</sequence>
<organism evidence="2 3">
    <name type="scientific">Desulfoglaeba alkanexedens ALDC</name>
    <dbReference type="NCBI Taxonomy" id="980445"/>
    <lineage>
        <taxon>Bacteria</taxon>
        <taxon>Pseudomonadati</taxon>
        <taxon>Thermodesulfobacteriota</taxon>
        <taxon>Syntrophobacteria</taxon>
        <taxon>Syntrophobacterales</taxon>
        <taxon>Syntrophobacteraceae</taxon>
        <taxon>Desulfoglaeba</taxon>
    </lineage>
</organism>
<dbReference type="OrthoDB" id="5519114at2"/>
<dbReference type="KEGG" id="dax:FDQ92_06510"/>
<reference evidence="2 3" key="2">
    <citation type="submission" date="2019-05" db="EMBL/GenBank/DDBJ databases">
        <authorList>
            <person name="Suflita J.M."/>
            <person name="Marks C.R."/>
        </authorList>
    </citation>
    <scope>NUCLEOTIDE SEQUENCE [LARGE SCALE GENOMIC DNA]</scope>
    <source>
        <strain evidence="2 3">ALDC</strain>
    </source>
</reference>
<evidence type="ECO:0000313" key="2">
    <source>
        <dbReference type="EMBL" id="QCQ21858.1"/>
    </source>
</evidence>
<keyword evidence="1" id="KW-1133">Transmembrane helix</keyword>